<dbReference type="EMBL" id="JARBHA010000009">
    <property type="protein sequence ID" value="KAJ9693068.1"/>
    <property type="molecule type" value="Genomic_DNA"/>
</dbReference>
<dbReference type="AlphaFoldDB" id="A0AA39DQ91"/>
<keyword evidence="2" id="KW-1185">Reference proteome</keyword>
<gene>
    <name evidence="1" type="ORF">PVL29_011980</name>
</gene>
<dbReference type="Proteomes" id="UP001168098">
    <property type="component" value="Unassembled WGS sequence"/>
</dbReference>
<comment type="caution">
    <text evidence="1">The sequence shown here is derived from an EMBL/GenBank/DDBJ whole genome shotgun (WGS) entry which is preliminary data.</text>
</comment>
<evidence type="ECO:0000313" key="2">
    <source>
        <dbReference type="Proteomes" id="UP001168098"/>
    </source>
</evidence>
<reference evidence="1 2" key="1">
    <citation type="journal article" date="2023" name="BMC Biotechnol.">
        <title>Vitis rotundifolia cv Carlos genome sequencing.</title>
        <authorList>
            <person name="Huff M."/>
            <person name="Hulse-Kemp A."/>
            <person name="Scheffler B."/>
            <person name="Youngblood R."/>
            <person name="Simpson S."/>
            <person name="Babiker E."/>
            <person name="Staton M."/>
        </authorList>
    </citation>
    <scope>NUCLEOTIDE SEQUENCE [LARGE SCALE GENOMIC DNA]</scope>
    <source>
        <tissue evidence="1">Leaf</tissue>
    </source>
</reference>
<organism evidence="1 2">
    <name type="scientific">Vitis rotundifolia</name>
    <name type="common">Muscadine grape</name>
    <dbReference type="NCBI Taxonomy" id="103349"/>
    <lineage>
        <taxon>Eukaryota</taxon>
        <taxon>Viridiplantae</taxon>
        <taxon>Streptophyta</taxon>
        <taxon>Embryophyta</taxon>
        <taxon>Tracheophyta</taxon>
        <taxon>Spermatophyta</taxon>
        <taxon>Magnoliopsida</taxon>
        <taxon>eudicotyledons</taxon>
        <taxon>Gunneridae</taxon>
        <taxon>Pentapetalae</taxon>
        <taxon>rosids</taxon>
        <taxon>Vitales</taxon>
        <taxon>Vitaceae</taxon>
        <taxon>Viteae</taxon>
        <taxon>Vitis</taxon>
    </lineage>
</organism>
<proteinExistence type="predicted"/>
<protein>
    <submittedName>
        <fullName evidence="1">Uncharacterized protein</fullName>
    </submittedName>
</protein>
<name>A0AA39DQ91_VITRO</name>
<evidence type="ECO:0000313" key="1">
    <source>
        <dbReference type="EMBL" id="KAJ9693068.1"/>
    </source>
</evidence>
<accession>A0AA39DQ91</accession>
<sequence>MIFPQDVQSEFTVKDLLSGNAAIHANRSPFSDVVKITGEGSLSPSKTSQQPMTNFLGDANQVKLKLAAEGPEPQACLNPIYLILLILPKI</sequence>